<reference evidence="2" key="2">
    <citation type="submission" date="2015-01" db="EMBL/GenBank/DDBJ databases">
        <title>Evolutionary Origins and Diversification of the Mycorrhizal Mutualists.</title>
        <authorList>
            <consortium name="DOE Joint Genome Institute"/>
            <consortium name="Mycorrhizal Genomics Consortium"/>
            <person name="Kohler A."/>
            <person name="Kuo A."/>
            <person name="Nagy L.G."/>
            <person name="Floudas D."/>
            <person name="Copeland A."/>
            <person name="Barry K.W."/>
            <person name="Cichocki N."/>
            <person name="Veneault-Fourrey C."/>
            <person name="LaButti K."/>
            <person name="Lindquist E.A."/>
            <person name="Lipzen A."/>
            <person name="Lundell T."/>
            <person name="Morin E."/>
            <person name="Murat C."/>
            <person name="Riley R."/>
            <person name="Ohm R."/>
            <person name="Sun H."/>
            <person name="Tunlid A."/>
            <person name="Henrissat B."/>
            <person name="Grigoriev I.V."/>
            <person name="Hibbett D.S."/>
            <person name="Martin F."/>
        </authorList>
    </citation>
    <scope>NUCLEOTIDE SEQUENCE [LARGE SCALE GENOMIC DNA]</scope>
    <source>
        <strain evidence="2">UH-Slu-Lm8-n1</strain>
    </source>
</reference>
<accession>A0A0D0AE30</accession>
<keyword evidence="2" id="KW-1185">Reference proteome</keyword>
<gene>
    <name evidence="1" type="ORF">CY34DRAFT_811291</name>
</gene>
<evidence type="ECO:0000313" key="2">
    <source>
        <dbReference type="Proteomes" id="UP000054485"/>
    </source>
</evidence>
<dbReference type="Proteomes" id="UP000054485">
    <property type="component" value="Unassembled WGS sequence"/>
</dbReference>
<evidence type="ECO:0000313" key="1">
    <source>
        <dbReference type="EMBL" id="KIK36404.1"/>
    </source>
</evidence>
<name>A0A0D0AE30_9AGAM</name>
<proteinExistence type="predicted"/>
<dbReference type="HOGENOM" id="CLU_3088871_0_0_1"/>
<sequence>MSSNTDTQSWRQSSSSSAFVFVTSVFESVLASLELVSNILSRSLRSSFLQLI</sequence>
<dbReference type="AlphaFoldDB" id="A0A0D0AE30"/>
<organism evidence="1 2">
    <name type="scientific">Suillus luteus UH-Slu-Lm8-n1</name>
    <dbReference type="NCBI Taxonomy" id="930992"/>
    <lineage>
        <taxon>Eukaryota</taxon>
        <taxon>Fungi</taxon>
        <taxon>Dikarya</taxon>
        <taxon>Basidiomycota</taxon>
        <taxon>Agaricomycotina</taxon>
        <taxon>Agaricomycetes</taxon>
        <taxon>Agaricomycetidae</taxon>
        <taxon>Boletales</taxon>
        <taxon>Suillineae</taxon>
        <taxon>Suillaceae</taxon>
        <taxon>Suillus</taxon>
    </lineage>
</organism>
<dbReference type="InParanoid" id="A0A0D0AE30"/>
<reference evidence="1 2" key="1">
    <citation type="submission" date="2014-04" db="EMBL/GenBank/DDBJ databases">
        <authorList>
            <consortium name="DOE Joint Genome Institute"/>
            <person name="Kuo A."/>
            <person name="Ruytinx J."/>
            <person name="Rineau F."/>
            <person name="Colpaert J."/>
            <person name="Kohler A."/>
            <person name="Nagy L.G."/>
            <person name="Floudas D."/>
            <person name="Copeland A."/>
            <person name="Barry K.W."/>
            <person name="Cichocki N."/>
            <person name="Veneault-Fourrey C."/>
            <person name="LaButti K."/>
            <person name="Lindquist E.A."/>
            <person name="Lipzen A."/>
            <person name="Lundell T."/>
            <person name="Morin E."/>
            <person name="Murat C."/>
            <person name="Sun H."/>
            <person name="Tunlid A."/>
            <person name="Henrissat B."/>
            <person name="Grigoriev I.V."/>
            <person name="Hibbett D.S."/>
            <person name="Martin F."/>
            <person name="Nordberg H.P."/>
            <person name="Cantor M.N."/>
            <person name="Hua S.X."/>
        </authorList>
    </citation>
    <scope>NUCLEOTIDE SEQUENCE [LARGE SCALE GENOMIC DNA]</scope>
    <source>
        <strain evidence="1 2">UH-Slu-Lm8-n1</strain>
    </source>
</reference>
<protein>
    <submittedName>
        <fullName evidence="1">Uncharacterized protein</fullName>
    </submittedName>
</protein>
<dbReference type="EMBL" id="KN835532">
    <property type="protein sequence ID" value="KIK36404.1"/>
    <property type="molecule type" value="Genomic_DNA"/>
</dbReference>